<dbReference type="Gene3D" id="3.20.20.80">
    <property type="entry name" value="Glycosidases"/>
    <property type="match status" value="1"/>
</dbReference>
<dbReference type="Pfam" id="PF00704">
    <property type="entry name" value="Glyco_hydro_18"/>
    <property type="match status" value="1"/>
</dbReference>
<evidence type="ECO:0000256" key="5">
    <source>
        <dbReference type="ARBA" id="ARBA00023157"/>
    </source>
</evidence>
<evidence type="ECO:0000256" key="1">
    <source>
        <dbReference type="ARBA" id="ARBA00000822"/>
    </source>
</evidence>
<evidence type="ECO:0000259" key="10">
    <source>
        <dbReference type="PROSITE" id="PS51910"/>
    </source>
</evidence>
<protein>
    <recommendedName>
        <fullName evidence="2">chitinase</fullName>
        <ecNumber evidence="2">3.2.1.14</ecNumber>
    </recommendedName>
</protein>
<keyword evidence="8" id="KW-0624">Polysaccharide degradation</keyword>
<keyword evidence="7" id="KW-0326">Glycosidase</keyword>
<dbReference type="PROSITE" id="PS51910">
    <property type="entry name" value="GH18_2"/>
    <property type="match status" value="1"/>
</dbReference>
<keyword evidence="9" id="KW-0732">Signal</keyword>
<dbReference type="InterPro" id="IPR001223">
    <property type="entry name" value="Glyco_hydro18_cat"/>
</dbReference>
<evidence type="ECO:0000256" key="4">
    <source>
        <dbReference type="ARBA" id="ARBA00023024"/>
    </source>
</evidence>
<keyword evidence="4" id="KW-0146">Chitin degradation</keyword>
<reference evidence="12" key="1">
    <citation type="submission" date="2025-08" db="UniProtKB">
        <authorList>
            <consortium name="RefSeq"/>
        </authorList>
    </citation>
    <scope>IDENTIFICATION</scope>
    <source>
        <tissue evidence="12">Seedling</tissue>
    </source>
</reference>
<keyword evidence="5" id="KW-1015">Disulfide bond</keyword>
<keyword evidence="6" id="KW-0119">Carbohydrate metabolism</keyword>
<name>A0ABM4AGK8_ZIZJJ</name>
<dbReference type="CDD" id="cd02877">
    <property type="entry name" value="GH18_hevamine_XipI_class_III"/>
    <property type="match status" value="1"/>
</dbReference>
<dbReference type="EC" id="3.2.1.14" evidence="2"/>
<evidence type="ECO:0000256" key="8">
    <source>
        <dbReference type="ARBA" id="ARBA00023326"/>
    </source>
</evidence>
<evidence type="ECO:0000313" key="11">
    <source>
        <dbReference type="Proteomes" id="UP001652623"/>
    </source>
</evidence>
<evidence type="ECO:0000256" key="3">
    <source>
        <dbReference type="ARBA" id="ARBA00022801"/>
    </source>
</evidence>
<dbReference type="PANTHER" id="PTHR45708:SF21">
    <property type="entry name" value="ACIDIC ENDOCHITINASE"/>
    <property type="match status" value="1"/>
</dbReference>
<dbReference type="InterPro" id="IPR017853">
    <property type="entry name" value="GH"/>
</dbReference>
<gene>
    <name evidence="12" type="primary">LOC107404966</name>
</gene>
<dbReference type="InterPro" id="IPR050542">
    <property type="entry name" value="Glycosyl_Hydrlase18_Chitinase"/>
</dbReference>
<keyword evidence="3" id="KW-0378">Hydrolase</keyword>
<feature type="domain" description="GH18" evidence="10">
    <location>
        <begin position="29"/>
        <end position="300"/>
    </location>
</feature>
<feature type="signal peptide" evidence="9">
    <location>
        <begin position="1"/>
        <end position="26"/>
    </location>
</feature>
<evidence type="ECO:0000256" key="6">
    <source>
        <dbReference type="ARBA" id="ARBA00023277"/>
    </source>
</evidence>
<dbReference type="PANTHER" id="PTHR45708">
    <property type="entry name" value="ENDOCHITINASE"/>
    <property type="match status" value="1"/>
</dbReference>
<proteinExistence type="predicted"/>
<dbReference type="GeneID" id="107404966"/>
<evidence type="ECO:0000256" key="9">
    <source>
        <dbReference type="SAM" id="SignalP"/>
    </source>
</evidence>
<sequence length="300" mass="33179">MAPLAKLVLACLMIFLSLTLTRNSEASSGGIATYWGQYTEEAEGSLAEICKTKNYSYINIAFLNQFGSGQPLGLNISGHCNVCDGNSLSSCVRFGKDIEICQSMGVKILLSLGGPYETYSLSSESDAEDVANQLWETYLKDNVYDGIDFHIENGAPLYYDYLARSLKKYGNDNNKTVYLSAAPRCLYPDLYLGRAIYTGLFDFVWVQFFNTSSACQYDSTTGDDVLMISWNAWTTLIEAPGKLFLGVPASSDVSGYIPPDAMNHKILPEINETSKYGGVMVWNSYYDLISDFSSSIIEYV</sequence>
<dbReference type="SUPFAM" id="SSF51445">
    <property type="entry name" value="(Trans)glycosidases"/>
    <property type="match status" value="1"/>
</dbReference>
<evidence type="ECO:0000256" key="2">
    <source>
        <dbReference type="ARBA" id="ARBA00012729"/>
    </source>
</evidence>
<dbReference type="RefSeq" id="XP_060675866.1">
    <property type="nucleotide sequence ID" value="XM_060819883.1"/>
</dbReference>
<dbReference type="Proteomes" id="UP001652623">
    <property type="component" value="Chromosome 8"/>
</dbReference>
<dbReference type="InterPro" id="IPR045321">
    <property type="entry name" value="Cts1-like"/>
</dbReference>
<evidence type="ECO:0000256" key="7">
    <source>
        <dbReference type="ARBA" id="ARBA00023295"/>
    </source>
</evidence>
<organism evidence="11 12">
    <name type="scientific">Ziziphus jujuba</name>
    <name type="common">Chinese jujube</name>
    <name type="synonym">Ziziphus sativa</name>
    <dbReference type="NCBI Taxonomy" id="326968"/>
    <lineage>
        <taxon>Eukaryota</taxon>
        <taxon>Viridiplantae</taxon>
        <taxon>Streptophyta</taxon>
        <taxon>Embryophyta</taxon>
        <taxon>Tracheophyta</taxon>
        <taxon>Spermatophyta</taxon>
        <taxon>Magnoliopsida</taxon>
        <taxon>eudicotyledons</taxon>
        <taxon>Gunneridae</taxon>
        <taxon>Pentapetalae</taxon>
        <taxon>rosids</taxon>
        <taxon>fabids</taxon>
        <taxon>Rosales</taxon>
        <taxon>Rhamnaceae</taxon>
        <taxon>Paliureae</taxon>
        <taxon>Ziziphus</taxon>
    </lineage>
</organism>
<comment type="catalytic activity">
    <reaction evidence="1">
        <text>Random endo-hydrolysis of N-acetyl-beta-D-glucosaminide (1-&gt;4)-beta-linkages in chitin and chitodextrins.</text>
        <dbReference type="EC" id="3.2.1.14"/>
    </reaction>
</comment>
<accession>A0ABM4AGK8</accession>
<evidence type="ECO:0000313" key="12">
    <source>
        <dbReference type="RefSeq" id="XP_060675866.1"/>
    </source>
</evidence>
<keyword evidence="11" id="KW-1185">Reference proteome</keyword>
<feature type="chain" id="PRO_5046489784" description="chitinase" evidence="9">
    <location>
        <begin position="27"/>
        <end position="300"/>
    </location>
</feature>